<dbReference type="HOGENOM" id="CLU_321333_0_0_1"/>
<dbReference type="eggNOG" id="ENOG502S91F">
    <property type="taxonomic scope" value="Eukaryota"/>
</dbReference>
<dbReference type="Proteomes" id="UP000006753">
    <property type="component" value="Unassembled WGS sequence"/>
</dbReference>
<feature type="region of interest" description="Disordered" evidence="1">
    <location>
        <begin position="786"/>
        <end position="808"/>
    </location>
</feature>
<keyword evidence="4" id="KW-1185">Reference proteome</keyword>
<dbReference type="InterPro" id="IPR001005">
    <property type="entry name" value="SANT/Myb"/>
</dbReference>
<feature type="region of interest" description="Disordered" evidence="1">
    <location>
        <begin position="480"/>
        <end position="614"/>
    </location>
</feature>
<feature type="compositionally biased region" description="Low complexity" evidence="1">
    <location>
        <begin position="886"/>
        <end position="902"/>
    </location>
</feature>
<accession>K1WYS5</accession>
<evidence type="ECO:0000313" key="4">
    <source>
        <dbReference type="Proteomes" id="UP000006753"/>
    </source>
</evidence>
<dbReference type="STRING" id="1072389.K1WYS5"/>
<organism evidence="3 4">
    <name type="scientific">Marssonina brunnea f. sp. multigermtubi (strain MB_m1)</name>
    <name type="common">Marssonina leaf spot fungus</name>
    <dbReference type="NCBI Taxonomy" id="1072389"/>
    <lineage>
        <taxon>Eukaryota</taxon>
        <taxon>Fungi</taxon>
        <taxon>Dikarya</taxon>
        <taxon>Ascomycota</taxon>
        <taxon>Pezizomycotina</taxon>
        <taxon>Leotiomycetes</taxon>
        <taxon>Helotiales</taxon>
        <taxon>Drepanopezizaceae</taxon>
        <taxon>Drepanopeziza</taxon>
    </lineage>
</organism>
<dbReference type="EMBL" id="JH921434">
    <property type="protein sequence ID" value="EKD18121.1"/>
    <property type="molecule type" value="Genomic_DNA"/>
</dbReference>
<sequence>MTVSPKTGESSRELFVDERLALKEALYALLLHLFPNAAVRAGSGITAAPRLNRPPGGDDGLKCRVSLHVGATWLEPGSSTAMAPDSAEAAEALLVSPDSLVPIRSRDASGWRTQLLGFVAQVCINHVTRKHTTDMVMGVDVDMDVNMDTEMGIEAQCHSEEYLTSSGSTWVTSTWGRRPSRGHGEPCCGWNHPRIHLPVGGPSSHPGPSGSERGSEKERKGERGKHRSRWPGLSSSLGAMERTHATPHHTTLRLFLSLIMITFLAARLCCGYLPMKNFGHNSRFLTICNPAAAELCLTFLPNKKLSNSSSQAVGPVRRDPCPSSSSTDLAPDRTLVHELSTTTRGDVIESRPLSASSKCRIIACPGLSAATVSSFNLPLRYDPSLITPVSMHSSPSLHVKRDPAMRSPDIMLSPQSPSSSHMASSHDDYDSEYNPPMKYKEYSGHISFSTVDHFFPPGSPLVCSSPYYGNFGVSATPYSAGTSVSPSTFNPSPNMPSSAGSQDYRNGRYQSCNHTPIPSHSDFTYPGSQAPTLIAPSPSSPPVLITPNPSPRRAAPKLGGGAKDHHLSSSYESNTAKYRTYKPEQGNFVREGSSSKSAKSRKKSSPKRKSSPGQYEELVACRELTEQERFLLKWSMRDQVPWKQITARYNEVFPQKVVKEATLQMRRKRLVDRLTEWTATEERALILSCQEHKSGQWPLIAKGMHRHGGKAKWSIETLRSKWTELMQQQQHNSRIFKQENITILPPPPPPPDFLLLPPDTQLRREGEGERTCASWSDADQLGVAANINHNNNNNNNNNSSSDGSIFNDGGDSRTSLAAAFSAASMVDGPARYPRAGGSTTTAGGGGSAQMQMQRSQQQYQDATVRQQQQQQQQQQMYDQQRHRDNVQVQQVQQAYQRQRQQQ</sequence>
<dbReference type="CDD" id="cd00167">
    <property type="entry name" value="SANT"/>
    <property type="match status" value="1"/>
</dbReference>
<name>K1WYS5_MARBU</name>
<feature type="compositionally biased region" description="Low complexity" evidence="1">
    <location>
        <begin position="200"/>
        <end position="212"/>
    </location>
</feature>
<feature type="region of interest" description="Disordered" evidence="1">
    <location>
        <begin position="413"/>
        <end position="432"/>
    </location>
</feature>
<feature type="compositionally biased region" description="Basic residues" evidence="1">
    <location>
        <begin position="598"/>
        <end position="610"/>
    </location>
</feature>
<dbReference type="KEGG" id="mbe:MBM_03893"/>
<feature type="compositionally biased region" description="Polar residues" evidence="1">
    <location>
        <begin position="568"/>
        <end position="577"/>
    </location>
</feature>
<dbReference type="InParanoid" id="K1WYS5"/>
<feature type="region of interest" description="Disordered" evidence="1">
    <location>
        <begin position="828"/>
        <end position="902"/>
    </location>
</feature>
<dbReference type="SMART" id="SM00717">
    <property type="entry name" value="SANT"/>
    <property type="match status" value="1"/>
</dbReference>
<feature type="compositionally biased region" description="Polar residues" evidence="1">
    <location>
        <begin position="480"/>
        <end position="531"/>
    </location>
</feature>
<feature type="compositionally biased region" description="Low complexity" evidence="1">
    <location>
        <begin position="413"/>
        <end position="423"/>
    </location>
</feature>
<dbReference type="OrthoDB" id="5421421at2759"/>
<proteinExistence type="predicted"/>
<dbReference type="PROSITE" id="PS50090">
    <property type="entry name" value="MYB_LIKE"/>
    <property type="match status" value="1"/>
</dbReference>
<gene>
    <name evidence="3" type="ORF">MBM_03893</name>
</gene>
<evidence type="ECO:0000256" key="1">
    <source>
        <dbReference type="SAM" id="MobiDB-lite"/>
    </source>
</evidence>
<reference evidence="3 4" key="1">
    <citation type="journal article" date="2012" name="BMC Genomics">
        <title>Sequencing the genome of Marssonina brunnea reveals fungus-poplar co-evolution.</title>
        <authorList>
            <person name="Zhu S."/>
            <person name="Cao Y.-Z."/>
            <person name="Jiang C."/>
            <person name="Tan B.-Y."/>
            <person name="Wang Z."/>
            <person name="Feng S."/>
            <person name="Zhang L."/>
            <person name="Su X.-H."/>
            <person name="Brejova B."/>
            <person name="Vinar T."/>
            <person name="Xu M."/>
            <person name="Wang M.-X."/>
            <person name="Zhang S.-G."/>
            <person name="Huang M.-R."/>
            <person name="Wu R."/>
            <person name="Zhou Y."/>
        </authorList>
    </citation>
    <scope>NUCLEOTIDE SEQUENCE [LARGE SCALE GENOMIC DNA]</scope>
    <source>
        <strain evidence="3 4">MB_m1</strain>
    </source>
</reference>
<evidence type="ECO:0000313" key="3">
    <source>
        <dbReference type="EMBL" id="EKD18121.1"/>
    </source>
</evidence>
<evidence type="ECO:0000259" key="2">
    <source>
        <dbReference type="PROSITE" id="PS50090"/>
    </source>
</evidence>
<dbReference type="AlphaFoldDB" id="K1WYS5"/>
<feature type="region of interest" description="Disordered" evidence="1">
    <location>
        <begin position="308"/>
        <end position="332"/>
    </location>
</feature>
<protein>
    <recommendedName>
        <fullName evidence="2">Myb-like domain-containing protein</fullName>
    </recommendedName>
</protein>
<feature type="domain" description="Myb-like" evidence="2">
    <location>
        <begin position="677"/>
        <end position="726"/>
    </location>
</feature>
<feature type="compositionally biased region" description="Low complexity" evidence="1">
    <location>
        <begin position="848"/>
        <end position="878"/>
    </location>
</feature>
<feature type="region of interest" description="Disordered" evidence="1">
    <location>
        <begin position="198"/>
        <end position="237"/>
    </location>
</feature>